<feature type="region of interest" description="Disordered" evidence="1">
    <location>
        <begin position="55"/>
        <end position="87"/>
    </location>
</feature>
<protein>
    <submittedName>
        <fullName evidence="2">Uncharacterized protein</fullName>
    </submittedName>
</protein>
<feature type="compositionally biased region" description="Pro residues" evidence="1">
    <location>
        <begin position="293"/>
        <end position="303"/>
    </location>
</feature>
<gene>
    <name evidence="2" type="ORF">CXG81DRAFT_23451</name>
</gene>
<evidence type="ECO:0000313" key="2">
    <source>
        <dbReference type="EMBL" id="RKP03895.1"/>
    </source>
</evidence>
<organism evidence="2 3">
    <name type="scientific">Caulochytrium protostelioides</name>
    <dbReference type="NCBI Taxonomy" id="1555241"/>
    <lineage>
        <taxon>Eukaryota</taxon>
        <taxon>Fungi</taxon>
        <taxon>Fungi incertae sedis</taxon>
        <taxon>Chytridiomycota</taxon>
        <taxon>Chytridiomycota incertae sedis</taxon>
        <taxon>Chytridiomycetes</taxon>
        <taxon>Caulochytriales</taxon>
        <taxon>Caulochytriaceae</taxon>
        <taxon>Caulochytrium</taxon>
    </lineage>
</organism>
<name>A0A4P9XEC8_9FUNG</name>
<accession>A0A4P9XEC8</accession>
<feature type="compositionally biased region" description="Low complexity" evidence="1">
    <location>
        <begin position="14"/>
        <end position="30"/>
    </location>
</feature>
<dbReference type="EMBL" id="ML014116">
    <property type="protein sequence ID" value="RKP03895.1"/>
    <property type="molecule type" value="Genomic_DNA"/>
</dbReference>
<feature type="region of interest" description="Disordered" evidence="1">
    <location>
        <begin position="435"/>
        <end position="478"/>
    </location>
</feature>
<feature type="compositionally biased region" description="Acidic residues" evidence="1">
    <location>
        <begin position="448"/>
        <end position="468"/>
    </location>
</feature>
<dbReference type="Proteomes" id="UP000274922">
    <property type="component" value="Unassembled WGS sequence"/>
</dbReference>
<evidence type="ECO:0000313" key="3">
    <source>
        <dbReference type="Proteomes" id="UP000274922"/>
    </source>
</evidence>
<dbReference type="AlphaFoldDB" id="A0A4P9XEC8"/>
<keyword evidence="3" id="KW-1185">Reference proteome</keyword>
<feature type="region of interest" description="Disordered" evidence="1">
    <location>
        <begin position="204"/>
        <end position="317"/>
    </location>
</feature>
<feature type="compositionally biased region" description="Low complexity" evidence="1">
    <location>
        <begin position="255"/>
        <end position="292"/>
    </location>
</feature>
<feature type="compositionally biased region" description="Acidic residues" evidence="1">
    <location>
        <begin position="55"/>
        <end position="74"/>
    </location>
</feature>
<reference evidence="3" key="1">
    <citation type="journal article" date="2018" name="Nat. Microbiol.">
        <title>Leveraging single-cell genomics to expand the fungal tree of life.</title>
        <authorList>
            <person name="Ahrendt S.R."/>
            <person name="Quandt C.A."/>
            <person name="Ciobanu D."/>
            <person name="Clum A."/>
            <person name="Salamov A."/>
            <person name="Andreopoulos B."/>
            <person name="Cheng J.F."/>
            <person name="Woyke T."/>
            <person name="Pelin A."/>
            <person name="Henrissat B."/>
            <person name="Reynolds N.K."/>
            <person name="Benny G.L."/>
            <person name="Smith M.E."/>
            <person name="James T.Y."/>
            <person name="Grigoriev I.V."/>
        </authorList>
    </citation>
    <scope>NUCLEOTIDE SEQUENCE [LARGE SCALE GENOMIC DNA]</scope>
    <source>
        <strain evidence="3">ATCC 52028</strain>
    </source>
</reference>
<feature type="compositionally biased region" description="Low complexity" evidence="1">
    <location>
        <begin position="219"/>
        <end position="233"/>
    </location>
</feature>
<sequence length="595" mass="59681">MAAPSPTLSWGRHAPLSPSSSLASSPSAPSRPCSQLLSSDIAAVCDYEDHLTSDEMDAMDEIDQLDADDLDGMDGADGADGADGVDSVDAAGAGAAVDRDPERALSPAAATAAPDLALNAAYAYSSTYEPPHALDDAFALDGALALGGTWALRLAEDLDSQEERAMVIAAKEQAMWVVARATAAATAATTAAAAVAANAAAGAAAGVGAPPPRTHFAASQRPLPRPLSLSPLMSPRPPLSACPTTLPRRHRAKACGPRRCSSSSTGSDASPAPCPGTPDAAAVAASAAALHPSPAPSGAPSPKPGAAGTAVPASPALSTASYTARASGLRRRRALPAALLLPNATSPATGAPMITTTLPRRRPVAASAMAFEDAPVSAAAVLPAASAMQAPASPAPSHASTVSVGSAAATTPCRPAPALPLLALLPQSTPIPELAAIGSPDAVSCGDSDSDATLDDDGDGDGAADLDDAAARARAADDEQPLSLRLPCLMRRQNLRKLQTHLFGPDGRGEAPRASAAADFGVPMRRPHDSDAYAYDSITYTQAAPLSCPTGLHRGSPADLDLRFVNESVLLAQAREQARAVFGSLSGSRLAAPMA</sequence>
<proteinExistence type="predicted"/>
<evidence type="ECO:0000256" key="1">
    <source>
        <dbReference type="SAM" id="MobiDB-lite"/>
    </source>
</evidence>
<feature type="region of interest" description="Disordered" evidence="1">
    <location>
        <begin position="1"/>
        <end position="34"/>
    </location>
</feature>